<proteinExistence type="predicted"/>
<organism evidence="1 2">
    <name type="scientific">Faecalibacterium langellae</name>
    <dbReference type="NCBI Taxonomy" id="3435293"/>
    <lineage>
        <taxon>Bacteria</taxon>
        <taxon>Bacillati</taxon>
        <taxon>Bacillota</taxon>
        <taxon>Clostridia</taxon>
        <taxon>Eubacteriales</taxon>
        <taxon>Oscillospiraceae</taxon>
        <taxon>Faecalibacterium</taxon>
    </lineage>
</organism>
<comment type="caution">
    <text evidence="1">The sequence shown here is derived from an EMBL/GenBank/DDBJ whole genome shotgun (WGS) entry which is preliminary data.</text>
</comment>
<sequence>MSLWQMSVSGAVMIVVITVLRALLLERLPKRTFLVLWQIALARLLVPFSVPFGGSVYALVQRGTQAVTGTNRPAAGPTLPGDFTAGMAAEAAAAPHPAAVQAVPVWAVIWLAGALLLAAFFVAAYRKNWQKFQMSFPVEQPFARQWLQAHLLRRKITIRQCAFITSPLTFGVRHPVILLPKKTDWRDEATLQYVLEHEFVHIRRFDAVTKLLLTAAVCVHWPNPFVWVLYALANRDIELACDEAVLHRFGRDARADYARALIRMEETRNGFAPLCSSFSSNAMEERIVAIMKTGKTTIVSVLLAGALVVGTTTAFATSAPASTEELDRQMNQKASHTVTEEETMMSYVNPDDGKTYYSFDDGKTFTPLTDAELEALYPTQDIEWWTYDEYKAWLDNEKIQLQSMLGERGSVNGGEEFVWTQEKIDETIALYEETLQDIKNGMMYSKTVDGQDDVLVVYDLEDREMGTAAITK</sequence>
<reference evidence="1 2" key="1">
    <citation type="journal article" date="2017" name="Front. Microbiol.">
        <title>New Insights into the Diversity of the Genus Faecalibacterium.</title>
        <authorList>
            <person name="Benevides L."/>
            <person name="Burman S."/>
            <person name="Martin R."/>
            <person name="Robert V."/>
            <person name="Thomas M."/>
            <person name="Miquel S."/>
            <person name="Chain F."/>
            <person name="Sokol H."/>
            <person name="Bermudez-Humaran L.G."/>
            <person name="Morrison M."/>
            <person name="Langella P."/>
            <person name="Azevedo V.A."/>
            <person name="Chatel J.M."/>
            <person name="Soares S."/>
        </authorList>
    </citation>
    <scope>NUCLEOTIDE SEQUENCE [LARGE SCALE GENOMIC DNA]</scope>
    <source>
        <strain evidence="2">CNCM I-4541</strain>
    </source>
</reference>
<evidence type="ECO:0000313" key="1">
    <source>
        <dbReference type="EMBL" id="PDX61600.1"/>
    </source>
</evidence>
<protein>
    <submittedName>
        <fullName evidence="1">Uncharacterized protein</fullName>
    </submittedName>
</protein>
<gene>
    <name evidence="1" type="ORF">CGS49_05120</name>
</gene>
<evidence type="ECO:0000313" key="2">
    <source>
        <dbReference type="Proteomes" id="UP000220959"/>
    </source>
</evidence>
<dbReference type="EMBL" id="NMTR01000013">
    <property type="protein sequence ID" value="PDX61600.1"/>
    <property type="molecule type" value="Genomic_DNA"/>
</dbReference>
<keyword evidence="2" id="KW-1185">Reference proteome</keyword>
<dbReference type="Proteomes" id="UP000220959">
    <property type="component" value="Unassembled WGS sequence"/>
</dbReference>
<name>A0ACC9D096_9FIRM</name>
<accession>A0ACC9D096</accession>